<dbReference type="EMBL" id="BAMV01000014">
    <property type="protein sequence ID" value="GAN60614.1"/>
    <property type="molecule type" value="Genomic_DNA"/>
</dbReference>
<dbReference type="InterPro" id="IPR050266">
    <property type="entry name" value="AB_hydrolase_sf"/>
</dbReference>
<reference evidence="2 4" key="1">
    <citation type="submission" date="2012-11" db="EMBL/GenBank/DDBJ databases">
        <title>Whole genome sequence of Acetobacter cibinongensis 4H-1.</title>
        <authorList>
            <person name="Azuma Y."/>
            <person name="Higashiura N."/>
            <person name="Hirakawa H."/>
            <person name="Matsushita K."/>
        </authorList>
    </citation>
    <scope>NUCLEOTIDE SEQUENCE [LARGE SCALE GENOMIC DNA]</scope>
    <source>
        <strain evidence="2 4">4H-1</strain>
    </source>
</reference>
<dbReference type="SUPFAM" id="SSF53474">
    <property type="entry name" value="alpha/beta-Hydrolases"/>
    <property type="match status" value="1"/>
</dbReference>
<name>A0A0D6N3T3_9PROT</name>
<dbReference type="PANTHER" id="PTHR43798">
    <property type="entry name" value="MONOACYLGLYCEROL LIPASE"/>
    <property type="match status" value="1"/>
</dbReference>
<comment type="caution">
    <text evidence="2">The sequence shown here is derived from an EMBL/GenBank/DDBJ whole genome shotgun (WGS) entry which is preliminary data.</text>
</comment>
<dbReference type="InterPro" id="IPR000073">
    <property type="entry name" value="AB_hydrolase_1"/>
</dbReference>
<dbReference type="InterPro" id="IPR029058">
    <property type="entry name" value="AB_hydrolase_fold"/>
</dbReference>
<evidence type="ECO:0000259" key="1">
    <source>
        <dbReference type="Pfam" id="PF00561"/>
    </source>
</evidence>
<dbReference type="GO" id="GO:0016020">
    <property type="term" value="C:membrane"/>
    <property type="evidence" value="ECO:0007669"/>
    <property type="project" value="TreeGrafter"/>
</dbReference>
<organism evidence="2 4">
    <name type="scientific">Acetobacter cibinongensis</name>
    <dbReference type="NCBI Taxonomy" id="146475"/>
    <lineage>
        <taxon>Bacteria</taxon>
        <taxon>Pseudomonadati</taxon>
        <taxon>Pseudomonadota</taxon>
        <taxon>Alphaproteobacteria</taxon>
        <taxon>Acetobacterales</taxon>
        <taxon>Acetobacteraceae</taxon>
        <taxon>Acetobacter</taxon>
    </lineage>
</organism>
<dbReference type="RefSeq" id="WP_048838675.1">
    <property type="nucleotide sequence ID" value="NZ_BAMV01000014.1"/>
</dbReference>
<evidence type="ECO:0000313" key="3">
    <source>
        <dbReference type="EMBL" id="GEL59774.1"/>
    </source>
</evidence>
<sequence>MAHTLQEHGLPITSGRKLHVATRQTSAPLTLFFVHGGGGNKNQWREQFDHFSHKSVNLVAWDAFGHGKSQNSKQEKDFTADAFLTDFLTIFEKYKTEQNIIIAHSFGCRLTLAWLLQVWQKHHVLPIDGAMLLGPAPHEQSRRGLFNNWMDRLPLTVMELLRERLARRFEALAWHPNTDAHLIAQERQATQGNTLFMMRALLRNGPIFKAHSLRDLPFFPVTLVAGKQDGLVPFSVVENVNAALSGSTVSVLEPCGHQIMLEQPKMVNQLIEQLIQRVTTA</sequence>
<dbReference type="AlphaFoldDB" id="A0A0D6N3T3"/>
<keyword evidence="5" id="KW-1185">Reference proteome</keyword>
<accession>A0A0D6N3T3</accession>
<protein>
    <submittedName>
        <fullName evidence="2">Hydrolase</fullName>
    </submittedName>
</protein>
<accession>A0A6N3SRU1</accession>
<evidence type="ECO:0000313" key="4">
    <source>
        <dbReference type="Proteomes" id="UP000032671"/>
    </source>
</evidence>
<dbReference type="Pfam" id="PF00561">
    <property type="entry name" value="Abhydrolase_1"/>
    <property type="match status" value="1"/>
</dbReference>
<dbReference type="Proteomes" id="UP000321891">
    <property type="component" value="Unassembled WGS sequence"/>
</dbReference>
<dbReference type="PANTHER" id="PTHR43798:SF33">
    <property type="entry name" value="HYDROLASE, PUTATIVE (AFU_ORTHOLOGUE AFUA_2G14860)-RELATED"/>
    <property type="match status" value="1"/>
</dbReference>
<dbReference type="STRING" id="1231339.Abci_014_026"/>
<feature type="domain" description="AB hydrolase-1" evidence="1">
    <location>
        <begin position="31"/>
        <end position="263"/>
    </location>
</feature>
<reference evidence="3 5" key="2">
    <citation type="submission" date="2019-07" db="EMBL/GenBank/DDBJ databases">
        <title>Whole genome shotgun sequence of Acetobacter cibinongensis NBRC 16605.</title>
        <authorList>
            <person name="Hosoyama A."/>
            <person name="Uohara A."/>
            <person name="Ohji S."/>
            <person name="Ichikawa N."/>
        </authorList>
    </citation>
    <scope>NUCLEOTIDE SEQUENCE [LARGE SCALE GENOMIC DNA]</scope>
    <source>
        <strain evidence="3 5">NBRC 16605</strain>
    </source>
</reference>
<dbReference type="Proteomes" id="UP000032671">
    <property type="component" value="Unassembled WGS sequence"/>
</dbReference>
<evidence type="ECO:0000313" key="2">
    <source>
        <dbReference type="EMBL" id="GAN60614.1"/>
    </source>
</evidence>
<proteinExistence type="predicted"/>
<keyword evidence="2" id="KW-0378">Hydrolase</keyword>
<gene>
    <name evidence="2" type="ORF">Abci_014_026</name>
    <name evidence="3" type="ORF">ACI01nite_23760</name>
</gene>
<dbReference type="Gene3D" id="3.40.50.1820">
    <property type="entry name" value="alpha/beta hydrolase"/>
    <property type="match status" value="1"/>
</dbReference>
<evidence type="ECO:0000313" key="5">
    <source>
        <dbReference type="Proteomes" id="UP000321891"/>
    </source>
</evidence>
<dbReference type="EMBL" id="BJVU01000013">
    <property type="protein sequence ID" value="GEL59774.1"/>
    <property type="molecule type" value="Genomic_DNA"/>
</dbReference>
<dbReference type="GO" id="GO:0016787">
    <property type="term" value="F:hydrolase activity"/>
    <property type="evidence" value="ECO:0007669"/>
    <property type="project" value="UniProtKB-KW"/>
</dbReference>